<keyword evidence="9 12" id="KW-0472">Membrane</keyword>
<keyword evidence="8 12" id="KW-1133">Transmembrane helix</keyword>
<dbReference type="GO" id="GO:0050380">
    <property type="term" value="F:undecaprenyl-diphosphatase activity"/>
    <property type="evidence" value="ECO:0007669"/>
    <property type="project" value="UniProtKB-EC"/>
</dbReference>
<evidence type="ECO:0000256" key="11">
    <source>
        <dbReference type="ARBA" id="ARBA00047594"/>
    </source>
</evidence>
<evidence type="ECO:0000256" key="8">
    <source>
        <dbReference type="ARBA" id="ARBA00022989"/>
    </source>
</evidence>
<feature type="transmembrane region" description="Helical" evidence="12">
    <location>
        <begin position="26"/>
        <end position="47"/>
    </location>
</feature>
<keyword evidence="5" id="KW-1003">Cell membrane</keyword>
<dbReference type="EC" id="3.6.1.27" evidence="3"/>
<evidence type="ECO:0000256" key="2">
    <source>
        <dbReference type="ARBA" id="ARBA00010621"/>
    </source>
</evidence>
<sequence>SVGGATLLQVVNLVQGTADGVEGMGVGLLLGFAAASISGYAAIAGLLEVLKRRGLVPFAWYCWAVGLLGLLVI</sequence>
<gene>
    <name evidence="13" type="ORF">S01H1_41677</name>
</gene>
<dbReference type="Pfam" id="PF02673">
    <property type="entry name" value="BacA"/>
    <property type="match status" value="1"/>
</dbReference>
<dbReference type="GO" id="GO:0005886">
    <property type="term" value="C:plasma membrane"/>
    <property type="evidence" value="ECO:0007669"/>
    <property type="project" value="UniProtKB-SubCell"/>
</dbReference>
<organism evidence="13">
    <name type="scientific">marine sediment metagenome</name>
    <dbReference type="NCBI Taxonomy" id="412755"/>
    <lineage>
        <taxon>unclassified sequences</taxon>
        <taxon>metagenomes</taxon>
        <taxon>ecological metagenomes</taxon>
    </lineage>
</organism>
<dbReference type="InterPro" id="IPR003824">
    <property type="entry name" value="UppP"/>
</dbReference>
<dbReference type="AlphaFoldDB" id="X0U5Z3"/>
<evidence type="ECO:0000256" key="9">
    <source>
        <dbReference type="ARBA" id="ARBA00023136"/>
    </source>
</evidence>
<feature type="transmembrane region" description="Helical" evidence="12">
    <location>
        <begin position="54"/>
        <end position="72"/>
    </location>
</feature>
<protein>
    <recommendedName>
        <fullName evidence="4">Undecaprenyl-diphosphatase</fullName>
        <ecNumber evidence="3">3.6.1.27</ecNumber>
    </recommendedName>
    <alternativeName>
        <fullName evidence="10">Undecaprenyl pyrophosphate phosphatase</fullName>
    </alternativeName>
</protein>
<evidence type="ECO:0000256" key="10">
    <source>
        <dbReference type="ARBA" id="ARBA00032707"/>
    </source>
</evidence>
<keyword evidence="6 12" id="KW-0812">Transmembrane</keyword>
<evidence type="ECO:0000313" key="13">
    <source>
        <dbReference type="EMBL" id="GAG00955.1"/>
    </source>
</evidence>
<comment type="similarity">
    <text evidence="2">Belongs to the UppP family.</text>
</comment>
<comment type="subcellular location">
    <subcellularLocation>
        <location evidence="1">Cell membrane</location>
        <topology evidence="1">Multi-pass membrane protein</topology>
    </subcellularLocation>
</comment>
<keyword evidence="7" id="KW-0378">Hydrolase</keyword>
<comment type="catalytic activity">
    <reaction evidence="11">
        <text>di-trans,octa-cis-undecaprenyl diphosphate + H2O = di-trans,octa-cis-undecaprenyl phosphate + phosphate + H(+)</text>
        <dbReference type="Rhea" id="RHEA:28094"/>
        <dbReference type="ChEBI" id="CHEBI:15377"/>
        <dbReference type="ChEBI" id="CHEBI:15378"/>
        <dbReference type="ChEBI" id="CHEBI:43474"/>
        <dbReference type="ChEBI" id="CHEBI:58405"/>
        <dbReference type="ChEBI" id="CHEBI:60392"/>
        <dbReference type="EC" id="3.6.1.27"/>
    </reaction>
</comment>
<feature type="non-terminal residue" evidence="13">
    <location>
        <position position="1"/>
    </location>
</feature>
<evidence type="ECO:0000256" key="12">
    <source>
        <dbReference type="SAM" id="Phobius"/>
    </source>
</evidence>
<evidence type="ECO:0000256" key="1">
    <source>
        <dbReference type="ARBA" id="ARBA00004651"/>
    </source>
</evidence>
<evidence type="ECO:0000256" key="4">
    <source>
        <dbReference type="ARBA" id="ARBA00021581"/>
    </source>
</evidence>
<evidence type="ECO:0000256" key="6">
    <source>
        <dbReference type="ARBA" id="ARBA00022692"/>
    </source>
</evidence>
<name>X0U5Z3_9ZZZZ</name>
<evidence type="ECO:0000256" key="5">
    <source>
        <dbReference type="ARBA" id="ARBA00022475"/>
    </source>
</evidence>
<comment type="caution">
    <text evidence="13">The sequence shown here is derived from an EMBL/GenBank/DDBJ whole genome shotgun (WGS) entry which is preliminary data.</text>
</comment>
<evidence type="ECO:0000256" key="3">
    <source>
        <dbReference type="ARBA" id="ARBA00012374"/>
    </source>
</evidence>
<reference evidence="13" key="1">
    <citation type="journal article" date="2014" name="Front. Microbiol.">
        <title>High frequency of phylogenetically diverse reductive dehalogenase-homologous genes in deep subseafloor sedimentary metagenomes.</title>
        <authorList>
            <person name="Kawai M."/>
            <person name="Futagami T."/>
            <person name="Toyoda A."/>
            <person name="Takaki Y."/>
            <person name="Nishi S."/>
            <person name="Hori S."/>
            <person name="Arai W."/>
            <person name="Tsubouchi T."/>
            <person name="Morono Y."/>
            <person name="Uchiyama I."/>
            <person name="Ito T."/>
            <person name="Fujiyama A."/>
            <person name="Inagaki F."/>
            <person name="Takami H."/>
        </authorList>
    </citation>
    <scope>NUCLEOTIDE SEQUENCE</scope>
    <source>
        <strain evidence="13">Expedition CK06-06</strain>
    </source>
</reference>
<proteinExistence type="inferred from homology"/>
<dbReference type="EMBL" id="BARS01026449">
    <property type="protein sequence ID" value="GAG00955.1"/>
    <property type="molecule type" value="Genomic_DNA"/>
</dbReference>
<accession>X0U5Z3</accession>
<evidence type="ECO:0000256" key="7">
    <source>
        <dbReference type="ARBA" id="ARBA00022801"/>
    </source>
</evidence>